<reference evidence="3 4" key="1">
    <citation type="submission" date="2022-12" db="EMBL/GenBank/DDBJ databases">
        <title>Chromosome-level genome of Tegillarca granosa.</title>
        <authorList>
            <person name="Kim J."/>
        </authorList>
    </citation>
    <scope>NUCLEOTIDE SEQUENCE [LARGE SCALE GENOMIC DNA]</scope>
    <source>
        <strain evidence="3">Teg-2019</strain>
        <tissue evidence="3">Adductor muscle</tissue>
    </source>
</reference>
<feature type="coiled-coil region" evidence="1">
    <location>
        <begin position="9"/>
        <end position="43"/>
    </location>
</feature>
<gene>
    <name evidence="3" type="ORF">KUTeg_006250</name>
</gene>
<dbReference type="Proteomes" id="UP001217089">
    <property type="component" value="Unassembled WGS sequence"/>
</dbReference>
<keyword evidence="1" id="KW-0175">Coiled coil</keyword>
<comment type="caution">
    <text evidence="3">The sequence shown here is derived from an EMBL/GenBank/DDBJ whole genome shotgun (WGS) entry which is preliminary data.</text>
</comment>
<accession>A0ABQ9FFZ0</accession>
<proteinExistence type="predicted"/>
<protein>
    <submittedName>
        <fullName evidence="3">Uncharacterized protein</fullName>
    </submittedName>
</protein>
<feature type="region of interest" description="Disordered" evidence="2">
    <location>
        <begin position="207"/>
        <end position="226"/>
    </location>
</feature>
<feature type="compositionally biased region" description="Basic and acidic residues" evidence="2">
    <location>
        <begin position="75"/>
        <end position="93"/>
    </location>
</feature>
<dbReference type="EMBL" id="JARBDR010000328">
    <property type="protein sequence ID" value="KAJ8316236.1"/>
    <property type="molecule type" value="Genomic_DNA"/>
</dbReference>
<sequence length="226" mass="26120">MATKKLVLTNDSKKNEVLLKERVKELEEEVSSLKKRLDDLRKAKNTTVLKREREVLEVGTPFGRRNSKPSVPDPKNAELQKQLDENDKKREKEMDELRKKFADEMEQLKKDQSNSPCGHEKEIESLRKQLADVMADNGALQVENADLKDRVNSLLTDLSVKEASWCDMEEKLKIERSWAEKYRKWMAETEGKIQELQQTNMLLRGYLLKQKPSGPDPTGQDPDPGK</sequence>
<evidence type="ECO:0000256" key="1">
    <source>
        <dbReference type="SAM" id="Coils"/>
    </source>
</evidence>
<evidence type="ECO:0000256" key="2">
    <source>
        <dbReference type="SAM" id="MobiDB-lite"/>
    </source>
</evidence>
<feature type="compositionally biased region" description="Low complexity" evidence="2">
    <location>
        <begin position="212"/>
        <end position="226"/>
    </location>
</feature>
<evidence type="ECO:0000313" key="3">
    <source>
        <dbReference type="EMBL" id="KAJ8316236.1"/>
    </source>
</evidence>
<keyword evidence="4" id="KW-1185">Reference proteome</keyword>
<name>A0ABQ9FFZ0_TEGGR</name>
<feature type="region of interest" description="Disordered" evidence="2">
    <location>
        <begin position="57"/>
        <end position="93"/>
    </location>
</feature>
<organism evidence="3 4">
    <name type="scientific">Tegillarca granosa</name>
    <name type="common">Malaysian cockle</name>
    <name type="synonym">Anadara granosa</name>
    <dbReference type="NCBI Taxonomy" id="220873"/>
    <lineage>
        <taxon>Eukaryota</taxon>
        <taxon>Metazoa</taxon>
        <taxon>Spiralia</taxon>
        <taxon>Lophotrochozoa</taxon>
        <taxon>Mollusca</taxon>
        <taxon>Bivalvia</taxon>
        <taxon>Autobranchia</taxon>
        <taxon>Pteriomorphia</taxon>
        <taxon>Arcoida</taxon>
        <taxon>Arcoidea</taxon>
        <taxon>Arcidae</taxon>
        <taxon>Tegillarca</taxon>
    </lineage>
</organism>
<evidence type="ECO:0000313" key="4">
    <source>
        <dbReference type="Proteomes" id="UP001217089"/>
    </source>
</evidence>